<sequence>MTPHVKPLSYRHRYWFFYLLAGIFVASLPFLFLYASGYRFELGKSGLVSTGGLYIAAEKTGARIFINDELVRETRVFRRAFYAQGFPEGTHKVHVNKPGHHTWVKELPVYSHLVTEAQAFNLPLIPEVKIITPWRTPAGVNVVTSSSTLQGKVTFTNQYLLEPRANSATMIENSEFETLLELFTATTTEETNSGLVERMRTTLTTDATSTEPIATTTKEWRGVMLFEVGDDVYARFVGTPSNMPYYYCAAPFPPYQPTATSTKTASGVLKVAEAMELDDDLSLEVQTVDNPESCDPTIMMDRKGEEVSYFDFFPNSTDLVVIGSESGVYVVEIDDRAWQNRQPLITGEDLEVRVYNGAIYVFDGYYIYQIQISQDWL</sequence>
<dbReference type="Proteomes" id="UP000229612">
    <property type="component" value="Unassembled WGS sequence"/>
</dbReference>
<proteinExistence type="predicted"/>
<keyword evidence="1" id="KW-0812">Transmembrane</keyword>
<keyword evidence="1" id="KW-1133">Transmembrane helix</keyword>
<evidence type="ECO:0000256" key="1">
    <source>
        <dbReference type="SAM" id="Phobius"/>
    </source>
</evidence>
<organism evidence="2 3">
    <name type="scientific">Candidatus Kaiserbacteria bacterium CG10_big_fil_rev_8_21_14_0_10_44_10</name>
    <dbReference type="NCBI Taxonomy" id="1974606"/>
    <lineage>
        <taxon>Bacteria</taxon>
        <taxon>Candidatus Kaiseribacteriota</taxon>
    </lineage>
</organism>
<comment type="caution">
    <text evidence="2">The sequence shown here is derived from an EMBL/GenBank/DDBJ whole genome shotgun (WGS) entry which is preliminary data.</text>
</comment>
<keyword evidence="1" id="KW-0472">Membrane</keyword>
<evidence type="ECO:0000313" key="3">
    <source>
        <dbReference type="Proteomes" id="UP000229612"/>
    </source>
</evidence>
<dbReference type="AlphaFoldDB" id="A0A2H0UH00"/>
<gene>
    <name evidence="2" type="ORF">COU14_03115</name>
</gene>
<evidence type="ECO:0000313" key="2">
    <source>
        <dbReference type="EMBL" id="PIR85678.1"/>
    </source>
</evidence>
<name>A0A2H0UH00_9BACT</name>
<reference evidence="3" key="1">
    <citation type="submission" date="2017-09" db="EMBL/GenBank/DDBJ databases">
        <title>Depth-based differentiation of microbial function through sediment-hosted aquifers and enrichment of novel symbionts in the deep terrestrial subsurface.</title>
        <authorList>
            <person name="Probst A.J."/>
            <person name="Ladd B."/>
            <person name="Jarett J.K."/>
            <person name="Geller-Mcgrath D.E."/>
            <person name="Sieber C.M.K."/>
            <person name="Emerson J.B."/>
            <person name="Anantharaman K."/>
            <person name="Thomas B.C."/>
            <person name="Malmstrom R."/>
            <person name="Stieglmeier M."/>
            <person name="Klingl A."/>
            <person name="Woyke T."/>
            <person name="Ryan C.M."/>
            <person name="Banfield J.F."/>
        </authorList>
    </citation>
    <scope>NUCLEOTIDE SEQUENCE [LARGE SCALE GENOMIC DNA]</scope>
</reference>
<feature type="transmembrane region" description="Helical" evidence="1">
    <location>
        <begin position="15"/>
        <end position="35"/>
    </location>
</feature>
<evidence type="ECO:0008006" key="4">
    <source>
        <dbReference type="Google" id="ProtNLM"/>
    </source>
</evidence>
<accession>A0A2H0UH00</accession>
<protein>
    <recommendedName>
        <fullName evidence="4">PEGA domain-containing protein</fullName>
    </recommendedName>
</protein>
<dbReference type="EMBL" id="PFBG01000034">
    <property type="protein sequence ID" value="PIR85678.1"/>
    <property type="molecule type" value="Genomic_DNA"/>
</dbReference>